<dbReference type="SUPFAM" id="SSF50630">
    <property type="entry name" value="Acid proteases"/>
    <property type="match status" value="1"/>
</dbReference>
<evidence type="ECO:0000256" key="1">
    <source>
        <dbReference type="ARBA" id="ARBA00007447"/>
    </source>
</evidence>
<proteinExistence type="inferred from homology"/>
<dbReference type="InterPro" id="IPR032799">
    <property type="entry name" value="TAXi_C"/>
</dbReference>
<feature type="domain" description="Peptidase A1" evidence="6">
    <location>
        <begin position="105"/>
        <end position="493"/>
    </location>
</feature>
<sequence>MQLGIQTSNGLVRILKERREVIMVPHQPSKATISLSFLILLLEAIFSFTSTKCFEKQGGSHRLVLGLSRSQTHIFLPKASAQSTKRPAAATSDISEPLREARDGYLVSLSIGTPQQVIQVYLDTGSDLTWAPCGNLSFECIDCDDYRSSKLYTAFSPSLSSSSSRDTCTSLLCMDVHSSENPYDPCIMAGCSLNSALKGTCARPCPSFAYTYGAGGLIVGTLTLDTLRVHGSSTGVIREIPKFTFGCVSSTYHEPTGIAGFGKGPLSLPSQLGFLHKGFSHCFLAFKYANNPNISSPLVIGDTAIALDDDGHMQLTPMLQSPMYPNYYYIGLEAMTIGNLSALHVPQNLREFDYEGNGGLLVDSGTTYTHLPEPFYSELLSTLELLIRYPRATEHEQMTGFDLCYSIRAPNNTLVDDLLPSITFHFLNNVSLVLPKGNNFYAMGAPSNSTVVKCLLYQSMDDGDYGPGGVFGSFQQQNVLVVYDLQKKRMGFQATDCASVAIAQGLQKH</sequence>
<dbReference type="InterPro" id="IPR033121">
    <property type="entry name" value="PEPTIDASE_A1"/>
</dbReference>
<dbReference type="PROSITE" id="PS51767">
    <property type="entry name" value="PEPTIDASE_A1"/>
    <property type="match status" value="1"/>
</dbReference>
<keyword evidence="4" id="KW-0378">Hydrolase</keyword>
<dbReference type="AlphaFoldDB" id="A0A2I0KXW0"/>
<evidence type="ECO:0000313" key="8">
    <source>
        <dbReference type="Proteomes" id="UP000233551"/>
    </source>
</evidence>
<dbReference type="GO" id="GO:0005576">
    <property type="term" value="C:extracellular region"/>
    <property type="evidence" value="ECO:0007669"/>
    <property type="project" value="TreeGrafter"/>
</dbReference>
<organism evidence="7 8">
    <name type="scientific">Punica granatum</name>
    <name type="common">Pomegranate</name>
    <dbReference type="NCBI Taxonomy" id="22663"/>
    <lineage>
        <taxon>Eukaryota</taxon>
        <taxon>Viridiplantae</taxon>
        <taxon>Streptophyta</taxon>
        <taxon>Embryophyta</taxon>
        <taxon>Tracheophyta</taxon>
        <taxon>Spermatophyta</taxon>
        <taxon>Magnoliopsida</taxon>
        <taxon>eudicotyledons</taxon>
        <taxon>Gunneridae</taxon>
        <taxon>Pentapetalae</taxon>
        <taxon>rosids</taxon>
        <taxon>malvids</taxon>
        <taxon>Myrtales</taxon>
        <taxon>Lythraceae</taxon>
        <taxon>Punica</taxon>
    </lineage>
</organism>
<dbReference type="InterPro" id="IPR051708">
    <property type="entry name" value="Plant_Aspart_Prot_A1"/>
</dbReference>
<comment type="caution">
    <text evidence="7">The sequence shown here is derived from an EMBL/GenBank/DDBJ whole genome shotgun (WGS) entry which is preliminary data.</text>
</comment>
<keyword evidence="3" id="KW-0064">Aspartyl protease</keyword>
<dbReference type="GO" id="GO:0004190">
    <property type="term" value="F:aspartic-type endopeptidase activity"/>
    <property type="evidence" value="ECO:0007669"/>
    <property type="project" value="UniProtKB-KW"/>
</dbReference>
<keyword evidence="5" id="KW-0325">Glycoprotein</keyword>
<gene>
    <name evidence="7" type="ORF">CRG98_006391</name>
</gene>
<dbReference type="InterPro" id="IPR032861">
    <property type="entry name" value="TAXi_N"/>
</dbReference>
<dbReference type="InterPro" id="IPR001969">
    <property type="entry name" value="Aspartic_peptidase_AS"/>
</dbReference>
<dbReference type="InterPro" id="IPR021109">
    <property type="entry name" value="Peptidase_aspartic_dom_sf"/>
</dbReference>
<evidence type="ECO:0000256" key="3">
    <source>
        <dbReference type="ARBA" id="ARBA00022750"/>
    </source>
</evidence>
<dbReference type="PANTHER" id="PTHR47967">
    <property type="entry name" value="OS07G0603500 PROTEIN-RELATED"/>
    <property type="match status" value="1"/>
</dbReference>
<dbReference type="InterPro" id="IPR034161">
    <property type="entry name" value="Pepsin-like_plant"/>
</dbReference>
<dbReference type="Pfam" id="PF14543">
    <property type="entry name" value="TAXi_N"/>
    <property type="match status" value="1"/>
</dbReference>
<evidence type="ECO:0000256" key="2">
    <source>
        <dbReference type="ARBA" id="ARBA00022670"/>
    </source>
</evidence>
<evidence type="ECO:0000256" key="4">
    <source>
        <dbReference type="ARBA" id="ARBA00022801"/>
    </source>
</evidence>
<comment type="similarity">
    <text evidence="1">Belongs to the peptidase A1 family.</text>
</comment>
<dbReference type="Gene3D" id="2.40.70.10">
    <property type="entry name" value="Acid Proteases"/>
    <property type="match status" value="2"/>
</dbReference>
<evidence type="ECO:0000259" key="6">
    <source>
        <dbReference type="PROSITE" id="PS51767"/>
    </source>
</evidence>
<dbReference type="CDD" id="cd05476">
    <property type="entry name" value="pepsin_A_like_plant"/>
    <property type="match status" value="1"/>
</dbReference>
<dbReference type="Proteomes" id="UP000233551">
    <property type="component" value="Unassembled WGS sequence"/>
</dbReference>
<protein>
    <recommendedName>
        <fullName evidence="6">Peptidase A1 domain-containing protein</fullName>
    </recommendedName>
</protein>
<dbReference type="PROSITE" id="PS00141">
    <property type="entry name" value="ASP_PROTEASE"/>
    <property type="match status" value="1"/>
</dbReference>
<dbReference type="Pfam" id="PF14541">
    <property type="entry name" value="TAXi_C"/>
    <property type="match status" value="1"/>
</dbReference>
<dbReference type="EMBL" id="PGOL01000282">
    <property type="protein sequence ID" value="PKI73193.1"/>
    <property type="molecule type" value="Genomic_DNA"/>
</dbReference>
<dbReference type="STRING" id="22663.A0A2I0KXW0"/>
<accession>A0A2I0KXW0</accession>
<name>A0A2I0KXW0_PUNGR</name>
<dbReference type="PANTHER" id="PTHR47967:SF47">
    <property type="entry name" value="CHLOROPLAST NUCLEOID DNA-BINDING PROTEIN-LIKE"/>
    <property type="match status" value="1"/>
</dbReference>
<keyword evidence="2" id="KW-0645">Protease</keyword>
<evidence type="ECO:0000256" key="5">
    <source>
        <dbReference type="ARBA" id="ARBA00023180"/>
    </source>
</evidence>
<reference evidence="7 8" key="1">
    <citation type="submission" date="2017-11" db="EMBL/GenBank/DDBJ databases">
        <title>De-novo sequencing of pomegranate (Punica granatum L.) genome.</title>
        <authorList>
            <person name="Akparov Z."/>
            <person name="Amiraslanov A."/>
            <person name="Hajiyeva S."/>
            <person name="Abbasov M."/>
            <person name="Kaur K."/>
            <person name="Hamwieh A."/>
            <person name="Solovyev V."/>
            <person name="Salamov A."/>
            <person name="Braich B."/>
            <person name="Kosarev P."/>
            <person name="Mahmoud A."/>
            <person name="Hajiyev E."/>
            <person name="Babayeva S."/>
            <person name="Izzatullayeva V."/>
            <person name="Mammadov A."/>
            <person name="Mammadov A."/>
            <person name="Sharifova S."/>
            <person name="Ojaghi J."/>
            <person name="Eynullazada K."/>
            <person name="Bayramov B."/>
            <person name="Abdulazimova A."/>
            <person name="Shahmuradov I."/>
        </authorList>
    </citation>
    <scope>NUCLEOTIDE SEQUENCE [LARGE SCALE GENOMIC DNA]</scope>
    <source>
        <strain evidence="8">cv. AG2017</strain>
        <tissue evidence="7">Leaf</tissue>
    </source>
</reference>
<keyword evidence="8" id="KW-1185">Reference proteome</keyword>
<evidence type="ECO:0000313" key="7">
    <source>
        <dbReference type="EMBL" id="PKI73193.1"/>
    </source>
</evidence>
<dbReference type="GO" id="GO:0006508">
    <property type="term" value="P:proteolysis"/>
    <property type="evidence" value="ECO:0007669"/>
    <property type="project" value="UniProtKB-KW"/>
</dbReference>